<dbReference type="EMBL" id="JACIEN010000001">
    <property type="protein sequence ID" value="MBB4016012.1"/>
    <property type="molecule type" value="Genomic_DNA"/>
</dbReference>
<comment type="catalytic activity">
    <reaction evidence="1 6">
        <text>7,8-dihydroneopterin = 6-hydroxymethyl-7,8-dihydropterin + glycolaldehyde</text>
        <dbReference type="Rhea" id="RHEA:10540"/>
        <dbReference type="ChEBI" id="CHEBI:17001"/>
        <dbReference type="ChEBI" id="CHEBI:17071"/>
        <dbReference type="ChEBI" id="CHEBI:44841"/>
        <dbReference type="EC" id="4.1.2.25"/>
    </reaction>
</comment>
<dbReference type="InterPro" id="IPR043133">
    <property type="entry name" value="GTP-CH-I_C/QueF"/>
</dbReference>
<dbReference type="AlphaFoldDB" id="A0A840BWC2"/>
<comment type="function">
    <text evidence="6">Catalyzes the conversion of 7,8-dihydroneopterin to 6-hydroxymethyl-7,8-dihydropterin.</text>
</comment>
<comment type="similarity">
    <text evidence="3 6">Belongs to the DHNA family.</text>
</comment>
<dbReference type="PANTHER" id="PTHR42844">
    <property type="entry name" value="DIHYDRONEOPTERIN ALDOLASE 1-RELATED"/>
    <property type="match status" value="1"/>
</dbReference>
<evidence type="ECO:0000256" key="2">
    <source>
        <dbReference type="ARBA" id="ARBA00005013"/>
    </source>
</evidence>
<evidence type="ECO:0000256" key="3">
    <source>
        <dbReference type="ARBA" id="ARBA00005708"/>
    </source>
</evidence>
<sequence length="122" mass="13488">MSDRITVRGLALRGTHGVMPEERVLGQPFILHLTAELPLAAAQRSDRLEDTLNYAEMVEVARAAFSSRHFDLIEAAAGAIADAIMARFTRIERLEVTIEKPHAPIDAIFETVAVTIGRTRHD</sequence>
<accession>A0A840BWC2</accession>
<evidence type="ECO:0000256" key="1">
    <source>
        <dbReference type="ARBA" id="ARBA00001353"/>
    </source>
</evidence>
<dbReference type="NCBIfam" id="TIGR00526">
    <property type="entry name" value="folB_dom"/>
    <property type="match status" value="1"/>
</dbReference>
<evidence type="ECO:0000256" key="4">
    <source>
        <dbReference type="ARBA" id="ARBA00022909"/>
    </source>
</evidence>
<keyword evidence="9" id="KW-1185">Reference proteome</keyword>
<evidence type="ECO:0000259" key="7">
    <source>
        <dbReference type="SMART" id="SM00905"/>
    </source>
</evidence>
<dbReference type="UniPathway" id="UPA00077">
    <property type="reaction ID" value="UER00154"/>
</dbReference>
<dbReference type="PANTHER" id="PTHR42844:SF1">
    <property type="entry name" value="DIHYDRONEOPTERIN ALDOLASE 1-RELATED"/>
    <property type="match status" value="1"/>
</dbReference>
<feature type="domain" description="Dihydroneopterin aldolase/epimerase" evidence="7">
    <location>
        <begin position="5"/>
        <end position="118"/>
    </location>
</feature>
<keyword evidence="4 6" id="KW-0289">Folate biosynthesis</keyword>
<dbReference type="SMART" id="SM00905">
    <property type="entry name" value="FolB"/>
    <property type="match status" value="1"/>
</dbReference>
<dbReference type="GO" id="GO:0005737">
    <property type="term" value="C:cytoplasm"/>
    <property type="evidence" value="ECO:0007669"/>
    <property type="project" value="TreeGrafter"/>
</dbReference>
<name>A0A840BWC2_9HYPH</name>
<dbReference type="InterPro" id="IPR006157">
    <property type="entry name" value="FolB_dom"/>
</dbReference>
<dbReference type="SUPFAM" id="SSF55620">
    <property type="entry name" value="Tetrahydrobiopterin biosynthesis enzymes-like"/>
    <property type="match status" value="1"/>
</dbReference>
<dbReference type="RefSeq" id="WP_019401259.1">
    <property type="nucleotide sequence ID" value="NZ_JACIEN010000001.1"/>
</dbReference>
<dbReference type="EC" id="4.1.2.25" evidence="6"/>
<dbReference type="Proteomes" id="UP000577362">
    <property type="component" value="Unassembled WGS sequence"/>
</dbReference>
<proteinExistence type="inferred from homology"/>
<reference evidence="8 9" key="1">
    <citation type="submission" date="2020-08" db="EMBL/GenBank/DDBJ databases">
        <title>Genomic Encyclopedia of Type Strains, Phase IV (KMG-IV): sequencing the most valuable type-strain genomes for metagenomic binning, comparative biology and taxonomic classification.</title>
        <authorList>
            <person name="Goeker M."/>
        </authorList>
    </citation>
    <scope>NUCLEOTIDE SEQUENCE [LARGE SCALE GENOMIC DNA]</scope>
    <source>
        <strain evidence="8 9">DSM 103737</strain>
    </source>
</reference>
<dbReference type="Gene3D" id="3.30.1130.10">
    <property type="match status" value="1"/>
</dbReference>
<dbReference type="GO" id="GO:0046656">
    <property type="term" value="P:folic acid biosynthetic process"/>
    <property type="evidence" value="ECO:0007669"/>
    <property type="project" value="UniProtKB-UniRule"/>
</dbReference>
<gene>
    <name evidence="8" type="ORF">GGR16_001018</name>
</gene>
<dbReference type="Pfam" id="PF02152">
    <property type="entry name" value="FolB"/>
    <property type="match status" value="1"/>
</dbReference>
<dbReference type="NCBIfam" id="TIGR00525">
    <property type="entry name" value="folB"/>
    <property type="match status" value="1"/>
</dbReference>
<evidence type="ECO:0000256" key="6">
    <source>
        <dbReference type="RuleBase" id="RU362079"/>
    </source>
</evidence>
<keyword evidence="5 6" id="KW-0456">Lyase</keyword>
<dbReference type="GO" id="GO:0004150">
    <property type="term" value="F:dihydroneopterin aldolase activity"/>
    <property type="evidence" value="ECO:0007669"/>
    <property type="project" value="UniProtKB-UniRule"/>
</dbReference>
<dbReference type="InterPro" id="IPR006156">
    <property type="entry name" value="Dihydroneopterin_aldolase"/>
</dbReference>
<evidence type="ECO:0000313" key="9">
    <source>
        <dbReference type="Proteomes" id="UP000577362"/>
    </source>
</evidence>
<comment type="pathway">
    <text evidence="2 6">Cofactor biosynthesis; tetrahydrofolate biosynthesis; 2-amino-4-hydroxy-6-hydroxymethyl-7,8-dihydropteridine diphosphate from 7,8-dihydroneopterin triphosphate: step 3/4.</text>
</comment>
<protein>
    <recommendedName>
        <fullName evidence="6">7,8-dihydroneopterin aldolase</fullName>
        <ecNumber evidence="6">4.1.2.25</ecNumber>
    </recommendedName>
</protein>
<dbReference type="FunFam" id="3.30.1130.10:FF:000003">
    <property type="entry name" value="7,8-dihydroneopterin aldolase"/>
    <property type="match status" value="1"/>
</dbReference>
<dbReference type="GO" id="GO:0046654">
    <property type="term" value="P:tetrahydrofolate biosynthetic process"/>
    <property type="evidence" value="ECO:0007669"/>
    <property type="project" value="UniProtKB-UniRule"/>
</dbReference>
<comment type="caution">
    <text evidence="8">The sequence shown here is derived from an EMBL/GenBank/DDBJ whole genome shotgun (WGS) entry which is preliminary data.</text>
</comment>
<organism evidence="8 9">
    <name type="scientific">Chelatococcus caeni</name>
    <dbReference type="NCBI Taxonomy" id="1348468"/>
    <lineage>
        <taxon>Bacteria</taxon>
        <taxon>Pseudomonadati</taxon>
        <taxon>Pseudomonadota</taxon>
        <taxon>Alphaproteobacteria</taxon>
        <taxon>Hyphomicrobiales</taxon>
        <taxon>Chelatococcaceae</taxon>
        <taxon>Chelatococcus</taxon>
    </lineage>
</organism>
<evidence type="ECO:0000313" key="8">
    <source>
        <dbReference type="EMBL" id="MBB4016012.1"/>
    </source>
</evidence>
<evidence type="ECO:0000256" key="5">
    <source>
        <dbReference type="ARBA" id="ARBA00023239"/>
    </source>
</evidence>